<dbReference type="PANTHER" id="PTHR45681">
    <property type="entry name" value="POLYKETIDE SYNTHASE 44-RELATED"/>
    <property type="match status" value="1"/>
</dbReference>
<evidence type="ECO:0000259" key="2">
    <source>
        <dbReference type="SMART" id="SM00827"/>
    </source>
</evidence>
<dbReference type="Pfam" id="PF00698">
    <property type="entry name" value="Acyl_transf_1"/>
    <property type="match status" value="1"/>
</dbReference>
<protein>
    <submittedName>
        <fullName evidence="3">Acyltransferase domain-containing protein</fullName>
    </submittedName>
</protein>
<proteinExistence type="predicted"/>
<dbReference type="InterPro" id="IPR014043">
    <property type="entry name" value="Acyl_transferase_dom"/>
</dbReference>
<dbReference type="GO" id="GO:0016746">
    <property type="term" value="F:acyltransferase activity"/>
    <property type="evidence" value="ECO:0007669"/>
    <property type="project" value="UniProtKB-KW"/>
</dbReference>
<name>A0A6G3ZR78_9BACL</name>
<keyword evidence="1 3" id="KW-0808">Transferase</keyword>
<dbReference type="InterPro" id="IPR001227">
    <property type="entry name" value="Ac_transferase_dom_sf"/>
</dbReference>
<dbReference type="SUPFAM" id="SSF55048">
    <property type="entry name" value="Probable ACP-binding domain of malonyl-CoA ACP transacylase"/>
    <property type="match status" value="1"/>
</dbReference>
<dbReference type="InterPro" id="IPR016035">
    <property type="entry name" value="Acyl_Trfase/lysoPLipase"/>
</dbReference>
<accession>A0A6G3ZR78</accession>
<evidence type="ECO:0000313" key="3">
    <source>
        <dbReference type="EMBL" id="NEW04625.1"/>
    </source>
</evidence>
<dbReference type="EMBL" id="JAAIKC010000001">
    <property type="protein sequence ID" value="NEW04625.1"/>
    <property type="molecule type" value="Genomic_DNA"/>
</dbReference>
<dbReference type="Gene3D" id="3.40.366.10">
    <property type="entry name" value="Malonyl-Coenzyme A Acyl Carrier Protein, domain 2"/>
    <property type="match status" value="1"/>
</dbReference>
<gene>
    <name evidence="3" type="ORF">GK047_01120</name>
</gene>
<dbReference type="InterPro" id="IPR050444">
    <property type="entry name" value="Polyketide_Synthase"/>
</dbReference>
<comment type="caution">
    <text evidence="3">The sequence shown here is derived from an EMBL/GenBank/DDBJ whole genome shotgun (WGS) entry which is preliminary data.</text>
</comment>
<sequence>MGNPVVFMFSGQGSQYWNMGKELYNQDPVFRKWMLELDDLVQPMIGKSVLAHLYNPQKGRNEIFDQLTYSHPAVFMVEYALAQSLKASGITPDLVIGSSLGEFTSATVAGVLDVESSLESITEQARIIQTYCERGSMLAILHNVSLYEETETLNKFSELASVNFDSHFVVSGGSEPIKEIQSMLKAKGILCQALPVSYAFHSTWIDPAEDVYKNILQTQSFRTPQITMVSSVNGQVESHIQREYFWEVVRKPIQFTMGIQQVEKLDCPVYVDLSPSSTLANFAKRNIDRSELKCLPILTPFHQDLKNMEMVKGMLRNWQKCPENL</sequence>
<feature type="domain" description="Malonyl-CoA:ACP transacylase (MAT)" evidence="2">
    <location>
        <begin position="8"/>
        <end position="301"/>
    </location>
</feature>
<dbReference type="PANTHER" id="PTHR45681:SF6">
    <property type="entry name" value="POLYKETIDE SYNTHASE 37"/>
    <property type="match status" value="1"/>
</dbReference>
<dbReference type="InterPro" id="IPR016036">
    <property type="entry name" value="Malonyl_transacylase_ACP-bd"/>
</dbReference>
<keyword evidence="3" id="KW-0012">Acyltransferase</keyword>
<dbReference type="AlphaFoldDB" id="A0A6G3ZR78"/>
<reference evidence="3" key="1">
    <citation type="submission" date="2020-02" db="EMBL/GenBank/DDBJ databases">
        <authorList>
            <person name="Shen X.-R."/>
            <person name="Zhang Y.-X."/>
        </authorList>
    </citation>
    <scope>NUCLEOTIDE SEQUENCE</scope>
    <source>
        <strain evidence="3">SYP-B3998</strain>
    </source>
</reference>
<evidence type="ECO:0000256" key="1">
    <source>
        <dbReference type="ARBA" id="ARBA00022679"/>
    </source>
</evidence>
<dbReference type="RefSeq" id="WP_163940290.1">
    <property type="nucleotide sequence ID" value="NZ_JAAIKC010000001.1"/>
</dbReference>
<dbReference type="SUPFAM" id="SSF52151">
    <property type="entry name" value="FabD/lysophospholipase-like"/>
    <property type="match status" value="1"/>
</dbReference>
<organism evidence="3">
    <name type="scientific">Paenibacillus sp. SYP-B3998</name>
    <dbReference type="NCBI Taxonomy" id="2678564"/>
    <lineage>
        <taxon>Bacteria</taxon>
        <taxon>Bacillati</taxon>
        <taxon>Bacillota</taxon>
        <taxon>Bacilli</taxon>
        <taxon>Bacillales</taxon>
        <taxon>Paenibacillaceae</taxon>
        <taxon>Paenibacillus</taxon>
    </lineage>
</organism>
<dbReference type="SMART" id="SM00827">
    <property type="entry name" value="PKS_AT"/>
    <property type="match status" value="1"/>
</dbReference>